<dbReference type="Gene3D" id="1.10.1040.10">
    <property type="entry name" value="N-(1-d-carboxylethyl)-l-norvaline Dehydrogenase, domain 2"/>
    <property type="match status" value="2"/>
</dbReference>
<protein>
    <recommendedName>
        <fullName evidence="11">Acetohydroxy-acid reductoisomerase</fullName>
    </recommendedName>
    <alternativeName>
        <fullName evidence="10">Alpha-keto-beta-hydroxylacyl reductoisomerase</fullName>
    </alternativeName>
</protein>
<keyword evidence="9 12" id="KW-0100">Branched-chain amino acid biosynthesis</keyword>
<dbReference type="Proteomes" id="UP000789396">
    <property type="component" value="Unassembled WGS sequence"/>
</dbReference>
<evidence type="ECO:0000256" key="1">
    <source>
        <dbReference type="ARBA" id="ARBA00001946"/>
    </source>
</evidence>
<dbReference type="AlphaFoldDB" id="A0A9N8VHG5"/>
<dbReference type="PANTHER" id="PTHR21371">
    <property type="entry name" value="KETOL-ACID REDUCTOISOMERASE, MITOCHONDRIAL"/>
    <property type="match status" value="1"/>
</dbReference>
<dbReference type="GO" id="GO:0009099">
    <property type="term" value="P:L-valine biosynthetic process"/>
    <property type="evidence" value="ECO:0007669"/>
    <property type="project" value="UniProtKB-UniRule"/>
</dbReference>
<dbReference type="GO" id="GO:0005739">
    <property type="term" value="C:mitochondrion"/>
    <property type="evidence" value="ECO:0007669"/>
    <property type="project" value="TreeGrafter"/>
</dbReference>
<dbReference type="PROSITE" id="PS51851">
    <property type="entry name" value="KARI_C"/>
    <property type="match status" value="1"/>
</dbReference>
<reference evidence="15" key="1">
    <citation type="submission" date="2021-06" db="EMBL/GenBank/DDBJ databases">
        <authorList>
            <person name="Kallberg Y."/>
            <person name="Tangrot J."/>
            <person name="Rosling A."/>
        </authorList>
    </citation>
    <scope>NUCLEOTIDE SEQUENCE</scope>
    <source>
        <strain evidence="15">IN212</strain>
    </source>
</reference>
<dbReference type="EMBL" id="CAJVPZ010000035">
    <property type="protein sequence ID" value="CAG8450377.1"/>
    <property type="molecule type" value="Genomic_DNA"/>
</dbReference>
<evidence type="ECO:0000313" key="16">
    <source>
        <dbReference type="Proteomes" id="UP000789396"/>
    </source>
</evidence>
<comment type="pathway">
    <text evidence="2">Amino-acid biosynthesis; L-valine biosynthesis; L-valine from pyruvate: step 2/4.</text>
</comment>
<evidence type="ECO:0000256" key="8">
    <source>
        <dbReference type="ARBA" id="ARBA00023002"/>
    </source>
</evidence>
<accession>A0A9N8VHG5</accession>
<feature type="binding site" evidence="12">
    <location>
        <position position="278"/>
    </location>
    <ligand>
        <name>Mg(2+)</name>
        <dbReference type="ChEBI" id="CHEBI:18420"/>
        <label>2</label>
    </ligand>
</feature>
<evidence type="ECO:0000259" key="14">
    <source>
        <dbReference type="PROSITE" id="PS51851"/>
    </source>
</evidence>
<dbReference type="NCBIfam" id="TIGR00465">
    <property type="entry name" value="ilvC"/>
    <property type="match status" value="1"/>
</dbReference>
<proteinExistence type="inferred from homology"/>
<dbReference type="InterPro" id="IPR000506">
    <property type="entry name" value="KARI_C"/>
</dbReference>
<comment type="pathway">
    <text evidence="3">Amino-acid biosynthesis; L-isoleucine biosynthesis; L-isoleucine from 2-oxobutanoate: step 2/4.</text>
</comment>
<comment type="caution">
    <text evidence="15">The sequence shown here is derived from an EMBL/GenBank/DDBJ whole genome shotgun (WGS) entry which is preliminary data.</text>
</comment>
<keyword evidence="8 12" id="KW-0560">Oxidoreductase</keyword>
<dbReference type="SUPFAM" id="SSF48179">
    <property type="entry name" value="6-phosphogluconate dehydrogenase C-terminal domain-like"/>
    <property type="match status" value="1"/>
</dbReference>
<dbReference type="InterPro" id="IPR036291">
    <property type="entry name" value="NAD(P)-bd_dom_sf"/>
</dbReference>
<dbReference type="Pfam" id="PF07991">
    <property type="entry name" value="KARI_N"/>
    <property type="match status" value="1"/>
</dbReference>
<dbReference type="GO" id="GO:0046872">
    <property type="term" value="F:metal ion binding"/>
    <property type="evidence" value="ECO:0007669"/>
    <property type="project" value="UniProtKB-UniRule"/>
</dbReference>
<keyword evidence="5 12" id="KW-0028">Amino-acid biosynthesis</keyword>
<sequence>MSKLTKGVETDVTDKRCKETNETTKVTKLKDDDKADKLPFLNIFHRDKSGKSKLLIFCGVKEKIHESSDWPKEKYQKFFKNDTIAIIGYGSQGSGQSLNARDNGLNVIVGVREGGKSWNEAIKDGTIISNLLSDAAQKELWPQFIKHLTKEKTLCFCHGFSIVYKEYTNVIPPADIDVIMVAPKGSGKTLRSLFLDGRGMNSSIVIFQDVTGNAKDKAVALGIAIGSAYLYETTFQREVFADLVGERGVLLGAIQGLFLAQYEVLRAHGHPPSEAFNETVEEATQSLYPLIVANGFETRRVLEKNSLPTYAEDLEEELKEI</sequence>
<evidence type="ECO:0000256" key="2">
    <source>
        <dbReference type="ARBA" id="ARBA00004864"/>
    </source>
</evidence>
<evidence type="ECO:0000259" key="13">
    <source>
        <dbReference type="PROSITE" id="PS51850"/>
    </source>
</evidence>
<dbReference type="PROSITE" id="PS51850">
    <property type="entry name" value="KARI_N"/>
    <property type="match status" value="1"/>
</dbReference>
<organism evidence="15 16">
    <name type="scientific">Racocetra fulgida</name>
    <dbReference type="NCBI Taxonomy" id="60492"/>
    <lineage>
        <taxon>Eukaryota</taxon>
        <taxon>Fungi</taxon>
        <taxon>Fungi incertae sedis</taxon>
        <taxon>Mucoromycota</taxon>
        <taxon>Glomeromycotina</taxon>
        <taxon>Glomeromycetes</taxon>
        <taxon>Diversisporales</taxon>
        <taxon>Gigasporaceae</taxon>
        <taxon>Racocetra</taxon>
    </lineage>
</organism>
<dbReference type="Pfam" id="PF01450">
    <property type="entry name" value="KARI_C"/>
    <property type="match status" value="1"/>
</dbReference>
<name>A0A9N8VHG5_9GLOM</name>
<feature type="non-terminal residue" evidence="15">
    <location>
        <position position="1"/>
    </location>
</feature>
<comment type="similarity">
    <text evidence="4 12">Belongs to the ketol-acid reductoisomerase family.</text>
</comment>
<gene>
    <name evidence="15" type="ORF">RFULGI_LOCUS201</name>
</gene>
<keyword evidence="6 12" id="KW-0479">Metal-binding</keyword>
<keyword evidence="16" id="KW-1185">Reference proteome</keyword>
<dbReference type="InterPro" id="IPR013328">
    <property type="entry name" value="6PGD_dom2"/>
</dbReference>
<comment type="cofactor">
    <cofactor evidence="1">
        <name>Mg(2+)</name>
        <dbReference type="ChEBI" id="CHEBI:18420"/>
    </cofactor>
</comment>
<feature type="domain" description="KARI N-terminal Rossmann" evidence="13">
    <location>
        <begin position="62"/>
        <end position="233"/>
    </location>
</feature>
<keyword evidence="7 12" id="KW-0460">Magnesium</keyword>
<evidence type="ECO:0000256" key="5">
    <source>
        <dbReference type="ARBA" id="ARBA00022605"/>
    </source>
</evidence>
<evidence type="ECO:0000256" key="10">
    <source>
        <dbReference type="ARBA" id="ARBA00030209"/>
    </source>
</evidence>
<feature type="non-terminal residue" evidence="15">
    <location>
        <position position="321"/>
    </location>
</feature>
<dbReference type="OrthoDB" id="10255643at2759"/>
<evidence type="ECO:0000256" key="6">
    <source>
        <dbReference type="ARBA" id="ARBA00022723"/>
    </source>
</evidence>
<evidence type="ECO:0000256" key="3">
    <source>
        <dbReference type="ARBA" id="ARBA00004885"/>
    </source>
</evidence>
<dbReference type="InterPro" id="IPR008927">
    <property type="entry name" value="6-PGluconate_DH-like_C_sf"/>
</dbReference>
<dbReference type="InterPro" id="IPR013023">
    <property type="entry name" value="KARI"/>
</dbReference>
<dbReference type="InterPro" id="IPR013116">
    <property type="entry name" value="KARI_N"/>
</dbReference>
<feature type="binding site" evidence="12">
    <location>
        <position position="242"/>
    </location>
    <ligand>
        <name>Mg(2+)</name>
        <dbReference type="ChEBI" id="CHEBI:18420"/>
        <label>1</label>
    </ligand>
</feature>
<comment type="caution">
    <text evidence="12">Lacks conserved residue(s) required for the propagation of feature annotation.</text>
</comment>
<evidence type="ECO:0000256" key="9">
    <source>
        <dbReference type="ARBA" id="ARBA00023304"/>
    </source>
</evidence>
<evidence type="ECO:0000313" key="15">
    <source>
        <dbReference type="EMBL" id="CAG8450377.1"/>
    </source>
</evidence>
<feature type="binding site" evidence="12">
    <location>
        <position position="242"/>
    </location>
    <ligand>
        <name>Mg(2+)</name>
        <dbReference type="ChEBI" id="CHEBI:18420"/>
        <label>2</label>
    </ligand>
</feature>
<evidence type="ECO:0000256" key="7">
    <source>
        <dbReference type="ARBA" id="ARBA00022842"/>
    </source>
</evidence>
<dbReference type="GO" id="GO:0009097">
    <property type="term" value="P:isoleucine biosynthetic process"/>
    <property type="evidence" value="ECO:0007669"/>
    <property type="project" value="UniProtKB-UniRule"/>
</dbReference>
<feature type="binding site" evidence="12">
    <location>
        <position position="282"/>
    </location>
    <ligand>
        <name>Mg(2+)</name>
        <dbReference type="ChEBI" id="CHEBI:18420"/>
        <label>2</label>
    </ligand>
</feature>
<dbReference type="SUPFAM" id="SSF51735">
    <property type="entry name" value="NAD(P)-binding Rossmann-fold domains"/>
    <property type="match status" value="1"/>
</dbReference>
<evidence type="ECO:0000256" key="12">
    <source>
        <dbReference type="PROSITE-ProRule" id="PRU01198"/>
    </source>
</evidence>
<feature type="binding site" evidence="12">
    <location>
        <position position="246"/>
    </location>
    <ligand>
        <name>Mg(2+)</name>
        <dbReference type="ChEBI" id="CHEBI:18420"/>
        <label>1</label>
    </ligand>
</feature>
<dbReference type="PANTHER" id="PTHR21371:SF1">
    <property type="entry name" value="KETOL-ACID REDUCTOISOMERASE, MITOCHONDRIAL"/>
    <property type="match status" value="1"/>
</dbReference>
<dbReference type="Gene3D" id="3.40.50.720">
    <property type="entry name" value="NAD(P)-binding Rossmann-like Domain"/>
    <property type="match status" value="1"/>
</dbReference>
<evidence type="ECO:0000256" key="4">
    <source>
        <dbReference type="ARBA" id="ARBA00010318"/>
    </source>
</evidence>
<dbReference type="GO" id="GO:0004455">
    <property type="term" value="F:ketol-acid reductoisomerase activity"/>
    <property type="evidence" value="ECO:0007669"/>
    <property type="project" value="UniProtKB-UniRule"/>
</dbReference>
<feature type="domain" description="KARI C-terminal knotted" evidence="14">
    <location>
        <begin position="234"/>
        <end position="321"/>
    </location>
</feature>
<evidence type="ECO:0000256" key="11">
    <source>
        <dbReference type="ARBA" id="ARBA00030593"/>
    </source>
</evidence>